<dbReference type="Gene3D" id="3.30.300.30">
    <property type="match status" value="1"/>
</dbReference>
<evidence type="ECO:0000313" key="13">
    <source>
        <dbReference type="EMBL" id="MDQ0214304.1"/>
    </source>
</evidence>
<dbReference type="NCBIfam" id="TIGR00206">
    <property type="entry name" value="fliF"/>
    <property type="match status" value="1"/>
</dbReference>
<dbReference type="Proteomes" id="UP001237207">
    <property type="component" value="Unassembled WGS sequence"/>
</dbReference>
<evidence type="ECO:0000256" key="3">
    <source>
        <dbReference type="ARBA" id="ARBA00007971"/>
    </source>
</evidence>
<sequence length="532" mass="59781">MMKENSKQWMNKQIEFWKSRSKKQKIMAGGVLLLLIIAISITAYFATRTEMVPLYSDLAPSEIGTVKESLDTRKITYEIVDGGTTIMVPKESVDNLKVDLAAEGLPKSGNIDYSFFSQNAGFGMTDNEFNVLKLDAMQTELAELIKGIDGVKDAKVMINLPEKGIFVKEDGEKASASVVLNTENGYQFDERQIKSLYHLVSKSVPNLPTDNIVIMNQNFEYFDIKNNNSSISGNMMAQQMDVKKQIERDLQRQVQTMLGTLMGQDKVVVSVTADVDFTQENREENLVTPVDEEDMEGIAISAQRITETYTGNGAAAGGIPQAEDPADSLGGTYVEGANGNGDYERVEETINNEVNRIKKNIKESPYKIRDLGIQVMVEPPNSKDTDSLPQQRIDDITNVLSTIVRTSIDKSYQEELTDQDLEDKIAVSVQPFAGKVKFDEQSKPLIPWWVYVIGGILLLIIGILVFLMIRSRHNEVEEDDLSITEQEEKTVEDLEIAEIDTEESIRKKQLEKMAKEKPEEFAKLLRTWLTDE</sequence>
<dbReference type="Pfam" id="PF01514">
    <property type="entry name" value="YscJ_FliF"/>
    <property type="match status" value="1"/>
</dbReference>
<organism evidence="13 14">
    <name type="scientific">Oikeobacillus pervagus</name>
    <dbReference type="NCBI Taxonomy" id="1325931"/>
    <lineage>
        <taxon>Bacteria</taxon>
        <taxon>Bacillati</taxon>
        <taxon>Bacillota</taxon>
        <taxon>Bacilli</taxon>
        <taxon>Bacillales</taxon>
        <taxon>Bacillaceae</taxon>
        <taxon>Oikeobacillus</taxon>
    </lineage>
</organism>
<reference evidence="13" key="1">
    <citation type="submission" date="2023-07" db="EMBL/GenBank/DDBJ databases">
        <title>Genomic Encyclopedia of Type Strains, Phase IV (KMG-IV): sequencing the most valuable type-strain genomes for metagenomic binning, comparative biology and taxonomic classification.</title>
        <authorList>
            <person name="Goeker M."/>
        </authorList>
    </citation>
    <scope>NUCLEOTIDE SEQUENCE</scope>
    <source>
        <strain evidence="13">DSM 23947</strain>
    </source>
</reference>
<dbReference type="InterPro" id="IPR000067">
    <property type="entry name" value="FlgMring_FliF"/>
</dbReference>
<evidence type="ECO:0000256" key="5">
    <source>
        <dbReference type="ARBA" id="ARBA00022692"/>
    </source>
</evidence>
<keyword evidence="14" id="KW-1185">Reference proteome</keyword>
<dbReference type="PIRSF" id="PIRSF004862">
    <property type="entry name" value="FliF"/>
    <property type="match status" value="1"/>
</dbReference>
<keyword evidence="4" id="KW-1003">Cell membrane</keyword>
<evidence type="ECO:0000256" key="2">
    <source>
        <dbReference type="ARBA" id="ARBA00004651"/>
    </source>
</evidence>
<keyword evidence="13" id="KW-0966">Cell projection</keyword>
<feature type="transmembrane region" description="Helical" evidence="10">
    <location>
        <begin position="448"/>
        <end position="469"/>
    </location>
</feature>
<keyword evidence="13" id="KW-0282">Flagellum</keyword>
<evidence type="ECO:0000259" key="11">
    <source>
        <dbReference type="Pfam" id="PF01514"/>
    </source>
</evidence>
<comment type="caution">
    <text evidence="13">The sequence shown here is derived from an EMBL/GenBank/DDBJ whole genome shotgun (WGS) entry which is preliminary data.</text>
</comment>
<dbReference type="GO" id="GO:0005886">
    <property type="term" value="C:plasma membrane"/>
    <property type="evidence" value="ECO:0007669"/>
    <property type="project" value="UniProtKB-SubCell"/>
</dbReference>
<evidence type="ECO:0000256" key="9">
    <source>
        <dbReference type="PIRNR" id="PIRNR004862"/>
    </source>
</evidence>
<evidence type="ECO:0000256" key="6">
    <source>
        <dbReference type="ARBA" id="ARBA00022989"/>
    </source>
</evidence>
<dbReference type="GO" id="GO:0003774">
    <property type="term" value="F:cytoskeletal motor activity"/>
    <property type="evidence" value="ECO:0007669"/>
    <property type="project" value="InterPro"/>
</dbReference>
<dbReference type="PANTHER" id="PTHR30046">
    <property type="entry name" value="FLAGELLAR M-RING PROTEIN"/>
    <property type="match status" value="1"/>
</dbReference>
<protein>
    <recommendedName>
        <fullName evidence="9">Flagellar M-ring protein</fullName>
    </recommendedName>
</protein>
<evidence type="ECO:0000256" key="4">
    <source>
        <dbReference type="ARBA" id="ARBA00022475"/>
    </source>
</evidence>
<keyword evidence="5 10" id="KW-0812">Transmembrane</keyword>
<keyword evidence="7 10" id="KW-0472">Membrane</keyword>
<dbReference type="InterPro" id="IPR043427">
    <property type="entry name" value="YscJ/FliF"/>
</dbReference>
<dbReference type="PANTHER" id="PTHR30046:SF0">
    <property type="entry name" value="FLAGELLAR M-RING PROTEIN"/>
    <property type="match status" value="1"/>
</dbReference>
<feature type="domain" description="Flagellar M-ring C-terminal" evidence="12">
    <location>
        <begin position="258"/>
        <end position="402"/>
    </location>
</feature>
<comment type="function">
    <text evidence="9">The M ring may be actively involved in energy transduction.</text>
</comment>
<evidence type="ECO:0000256" key="8">
    <source>
        <dbReference type="ARBA" id="ARBA00023143"/>
    </source>
</evidence>
<dbReference type="GO" id="GO:0071973">
    <property type="term" value="P:bacterial-type flagellum-dependent cell motility"/>
    <property type="evidence" value="ECO:0007669"/>
    <property type="project" value="InterPro"/>
</dbReference>
<dbReference type="InterPro" id="IPR006182">
    <property type="entry name" value="FliF_N_dom"/>
</dbReference>
<accession>A0AAJ1SXE0</accession>
<keyword evidence="8 9" id="KW-0975">Bacterial flagellum</keyword>
<dbReference type="Pfam" id="PF08345">
    <property type="entry name" value="YscJ_FliF_C"/>
    <property type="match status" value="1"/>
</dbReference>
<dbReference type="InterPro" id="IPR045851">
    <property type="entry name" value="AMP-bd_C_sf"/>
</dbReference>
<dbReference type="EMBL" id="JAUSUC010000005">
    <property type="protein sequence ID" value="MDQ0214304.1"/>
    <property type="molecule type" value="Genomic_DNA"/>
</dbReference>
<proteinExistence type="inferred from homology"/>
<comment type="similarity">
    <text evidence="3 9">Belongs to the FliF family.</text>
</comment>
<dbReference type="PRINTS" id="PR01009">
    <property type="entry name" value="FLGMRINGFLIF"/>
</dbReference>
<evidence type="ECO:0000313" key="14">
    <source>
        <dbReference type="Proteomes" id="UP001237207"/>
    </source>
</evidence>
<dbReference type="InterPro" id="IPR013556">
    <property type="entry name" value="Flag_M-ring_C"/>
</dbReference>
<evidence type="ECO:0000256" key="10">
    <source>
        <dbReference type="SAM" id="Phobius"/>
    </source>
</evidence>
<name>A0AAJ1SXE0_9BACI</name>
<keyword evidence="13" id="KW-0969">Cilium</keyword>
<feature type="domain" description="Flagellar M-ring N-terminal" evidence="11">
    <location>
        <begin position="47"/>
        <end position="221"/>
    </location>
</feature>
<keyword evidence="6 10" id="KW-1133">Transmembrane helix</keyword>
<dbReference type="AlphaFoldDB" id="A0AAJ1SXE0"/>
<evidence type="ECO:0000256" key="1">
    <source>
        <dbReference type="ARBA" id="ARBA00004117"/>
    </source>
</evidence>
<evidence type="ECO:0000259" key="12">
    <source>
        <dbReference type="Pfam" id="PF08345"/>
    </source>
</evidence>
<comment type="subcellular location">
    <subcellularLocation>
        <location evidence="1 9">Bacterial flagellum basal body</location>
    </subcellularLocation>
    <subcellularLocation>
        <location evidence="2">Cell membrane</location>
        <topology evidence="2">Multi-pass membrane protein</topology>
    </subcellularLocation>
</comment>
<dbReference type="GO" id="GO:0009431">
    <property type="term" value="C:bacterial-type flagellum basal body, MS ring"/>
    <property type="evidence" value="ECO:0007669"/>
    <property type="project" value="InterPro"/>
</dbReference>
<evidence type="ECO:0000256" key="7">
    <source>
        <dbReference type="ARBA" id="ARBA00023136"/>
    </source>
</evidence>
<gene>
    <name evidence="13" type="ORF">J2S13_000700</name>
</gene>